<name>A0A834WU42_9FABA</name>
<reference evidence="1" key="1">
    <citation type="submission" date="2020-09" db="EMBL/GenBank/DDBJ databases">
        <title>Genome-Enabled Discovery of Anthraquinone Biosynthesis in Senna tora.</title>
        <authorList>
            <person name="Kang S.-H."/>
            <person name="Pandey R.P."/>
            <person name="Lee C.-M."/>
            <person name="Sim J.-S."/>
            <person name="Jeong J.-T."/>
            <person name="Choi B.-S."/>
            <person name="Jung M."/>
            <person name="Ginzburg D."/>
            <person name="Zhao K."/>
            <person name="Won S.Y."/>
            <person name="Oh T.-J."/>
            <person name="Yu Y."/>
            <person name="Kim N.-H."/>
            <person name="Lee O.R."/>
            <person name="Lee T.-H."/>
            <person name="Bashyal P."/>
            <person name="Kim T.-S."/>
            <person name="Lee W.-H."/>
            <person name="Kawkins C."/>
            <person name="Kim C.-K."/>
            <person name="Kim J.S."/>
            <person name="Ahn B.O."/>
            <person name="Rhee S.Y."/>
            <person name="Sohng J.K."/>
        </authorList>
    </citation>
    <scope>NUCLEOTIDE SEQUENCE</scope>
    <source>
        <tissue evidence="1">Leaf</tissue>
    </source>
</reference>
<evidence type="ECO:0000313" key="2">
    <source>
        <dbReference type="Proteomes" id="UP000634136"/>
    </source>
</evidence>
<dbReference type="AlphaFoldDB" id="A0A834WU42"/>
<dbReference type="Proteomes" id="UP000634136">
    <property type="component" value="Unassembled WGS sequence"/>
</dbReference>
<protein>
    <submittedName>
        <fullName evidence="1">Uncharacterized protein</fullName>
    </submittedName>
</protein>
<organism evidence="1 2">
    <name type="scientific">Senna tora</name>
    <dbReference type="NCBI Taxonomy" id="362788"/>
    <lineage>
        <taxon>Eukaryota</taxon>
        <taxon>Viridiplantae</taxon>
        <taxon>Streptophyta</taxon>
        <taxon>Embryophyta</taxon>
        <taxon>Tracheophyta</taxon>
        <taxon>Spermatophyta</taxon>
        <taxon>Magnoliopsida</taxon>
        <taxon>eudicotyledons</taxon>
        <taxon>Gunneridae</taxon>
        <taxon>Pentapetalae</taxon>
        <taxon>rosids</taxon>
        <taxon>fabids</taxon>
        <taxon>Fabales</taxon>
        <taxon>Fabaceae</taxon>
        <taxon>Caesalpinioideae</taxon>
        <taxon>Cassia clade</taxon>
        <taxon>Senna</taxon>
    </lineage>
</organism>
<gene>
    <name evidence="1" type="ORF">G2W53_014657</name>
</gene>
<keyword evidence="2" id="KW-1185">Reference proteome</keyword>
<accession>A0A834WU42</accession>
<proteinExistence type="predicted"/>
<dbReference type="EMBL" id="JAAIUW010000005">
    <property type="protein sequence ID" value="KAF7832324.1"/>
    <property type="molecule type" value="Genomic_DNA"/>
</dbReference>
<evidence type="ECO:0000313" key="1">
    <source>
        <dbReference type="EMBL" id="KAF7832324.1"/>
    </source>
</evidence>
<sequence>MEYFRPPWHPVLKIQALDIHQINGRNY</sequence>
<comment type="caution">
    <text evidence="1">The sequence shown here is derived from an EMBL/GenBank/DDBJ whole genome shotgun (WGS) entry which is preliminary data.</text>
</comment>